<evidence type="ECO:0000256" key="3">
    <source>
        <dbReference type="ARBA" id="ARBA00022771"/>
    </source>
</evidence>
<keyword evidence="7" id="KW-0539">Nucleus</keyword>
<evidence type="ECO:0000259" key="10">
    <source>
        <dbReference type="PROSITE" id="PS50808"/>
    </source>
</evidence>
<dbReference type="InterPro" id="IPR012337">
    <property type="entry name" value="RNaseH-like_sf"/>
</dbReference>
<dbReference type="Proteomes" id="UP000786811">
    <property type="component" value="Unassembled WGS sequence"/>
</dbReference>
<evidence type="ECO:0000256" key="2">
    <source>
        <dbReference type="ARBA" id="ARBA00022723"/>
    </source>
</evidence>
<evidence type="ECO:0000256" key="5">
    <source>
        <dbReference type="ARBA" id="ARBA00023015"/>
    </source>
</evidence>
<keyword evidence="2" id="KW-0479">Metal-binding</keyword>
<dbReference type="OrthoDB" id="7699906at2759"/>
<keyword evidence="3 8" id="KW-0863">Zinc-finger</keyword>
<evidence type="ECO:0000256" key="4">
    <source>
        <dbReference type="ARBA" id="ARBA00022833"/>
    </source>
</evidence>
<dbReference type="PROSITE" id="PS50808">
    <property type="entry name" value="ZF_BED"/>
    <property type="match status" value="1"/>
</dbReference>
<dbReference type="GO" id="GO:0003677">
    <property type="term" value="F:DNA binding"/>
    <property type="evidence" value="ECO:0007669"/>
    <property type="project" value="InterPro"/>
</dbReference>
<comment type="subcellular location">
    <subcellularLocation>
        <location evidence="1">Nucleus</location>
    </subcellularLocation>
</comment>
<organism evidence="11 12">
    <name type="scientific">Cotesia congregata</name>
    <name type="common">Parasitoid wasp</name>
    <name type="synonym">Apanteles congregatus</name>
    <dbReference type="NCBI Taxonomy" id="51543"/>
    <lineage>
        <taxon>Eukaryota</taxon>
        <taxon>Metazoa</taxon>
        <taxon>Ecdysozoa</taxon>
        <taxon>Arthropoda</taxon>
        <taxon>Hexapoda</taxon>
        <taxon>Insecta</taxon>
        <taxon>Pterygota</taxon>
        <taxon>Neoptera</taxon>
        <taxon>Endopterygota</taxon>
        <taxon>Hymenoptera</taxon>
        <taxon>Apocrita</taxon>
        <taxon>Ichneumonoidea</taxon>
        <taxon>Braconidae</taxon>
        <taxon>Microgastrinae</taxon>
        <taxon>Cotesia</taxon>
    </lineage>
</organism>
<name>A0A8J2HAC1_COTCN</name>
<dbReference type="SMART" id="SM00614">
    <property type="entry name" value="ZnF_BED"/>
    <property type="match status" value="1"/>
</dbReference>
<dbReference type="InterPro" id="IPR052035">
    <property type="entry name" value="ZnF_BED_domain_contain"/>
</dbReference>
<evidence type="ECO:0000313" key="12">
    <source>
        <dbReference type="Proteomes" id="UP000786811"/>
    </source>
</evidence>
<comment type="caution">
    <text evidence="11">The sequence shown here is derived from an EMBL/GenBank/DDBJ whole genome shotgun (WGS) entry which is preliminary data.</text>
</comment>
<feature type="domain" description="BED-type" evidence="10">
    <location>
        <begin position="77"/>
        <end position="126"/>
    </location>
</feature>
<keyword evidence="6" id="KW-0804">Transcription</keyword>
<keyword evidence="5" id="KW-0805">Transcription regulation</keyword>
<evidence type="ECO:0000256" key="8">
    <source>
        <dbReference type="PROSITE-ProRule" id="PRU00027"/>
    </source>
</evidence>
<dbReference type="SUPFAM" id="SSF57667">
    <property type="entry name" value="beta-beta-alpha zinc fingers"/>
    <property type="match status" value="1"/>
</dbReference>
<dbReference type="GO" id="GO:0009791">
    <property type="term" value="P:post-embryonic development"/>
    <property type="evidence" value="ECO:0007669"/>
    <property type="project" value="UniProtKB-ARBA"/>
</dbReference>
<sequence>MLKNYRYRCQNISRYLNETWSTPIKTLDDDIEVNHDLSKAKNDTSSKKSAPNVQMNSNEATVSTASKKDVGMKRKRPVKSDVWNFFIKNEKDGTCKLCLKLISAPGCTTNLTNHLKGVHGNVYKPSTPSVIDNAVRPVIMKVQSTEKKLTQLRIDTIKDEINSCKSGPKSEKISNALIYMIVKDDLPLSATDKPGLQKLLQIECLYYEIPGRNKITTLIEHKAEALKLLFQEKLSKIECFSLIADVWTDTHNSRSFLGCTAHYHFEGKLSEAVLVNILRPAEIVTKNLSGEKYVTISDDIFCYYFIINEVKKVECRSETIKTARSYLIERMRLRFKGLESHSLIFVAGILDPRYKNSIFPNDDAAYQARKKVIDLIQKRTPIHQESTPTNSLKPTEKKKSSFYGSQELKNYYQQHIAAKSKNRTTSTTNLDELEFKKFLDSPPQENENAIDSINI</sequence>
<feature type="non-terminal residue" evidence="11">
    <location>
        <position position="455"/>
    </location>
</feature>
<dbReference type="InterPro" id="IPR036236">
    <property type="entry name" value="Znf_C2H2_sf"/>
</dbReference>
<protein>
    <recommendedName>
        <fullName evidence="10">BED-type domain-containing protein</fullName>
    </recommendedName>
</protein>
<accession>A0A8J2HAC1</accession>
<evidence type="ECO:0000313" key="11">
    <source>
        <dbReference type="EMBL" id="CAG5090328.1"/>
    </source>
</evidence>
<feature type="compositionally biased region" description="Polar residues" evidence="9">
    <location>
        <begin position="47"/>
        <end position="65"/>
    </location>
</feature>
<evidence type="ECO:0000256" key="7">
    <source>
        <dbReference type="ARBA" id="ARBA00023242"/>
    </source>
</evidence>
<evidence type="ECO:0000256" key="9">
    <source>
        <dbReference type="SAM" id="MobiDB-lite"/>
    </source>
</evidence>
<dbReference type="EMBL" id="CAJNRD030001119">
    <property type="protein sequence ID" value="CAG5090328.1"/>
    <property type="molecule type" value="Genomic_DNA"/>
</dbReference>
<reference evidence="11" key="1">
    <citation type="submission" date="2021-04" db="EMBL/GenBank/DDBJ databases">
        <authorList>
            <person name="Chebbi M.A.C M."/>
        </authorList>
    </citation>
    <scope>NUCLEOTIDE SEQUENCE</scope>
</reference>
<dbReference type="PANTHER" id="PTHR46481:SF10">
    <property type="entry name" value="ZINC FINGER BED DOMAIN-CONTAINING PROTEIN 39"/>
    <property type="match status" value="1"/>
</dbReference>
<dbReference type="Pfam" id="PF02892">
    <property type="entry name" value="zf-BED"/>
    <property type="match status" value="1"/>
</dbReference>
<evidence type="ECO:0000256" key="6">
    <source>
        <dbReference type="ARBA" id="ARBA00023163"/>
    </source>
</evidence>
<gene>
    <name evidence="11" type="ORF">HICCMSTLAB_LOCUS5587</name>
</gene>
<feature type="compositionally biased region" description="Polar residues" evidence="9">
    <location>
        <begin position="443"/>
        <end position="455"/>
    </location>
</feature>
<keyword evidence="12" id="KW-1185">Reference proteome</keyword>
<dbReference type="AlphaFoldDB" id="A0A8J2HAC1"/>
<dbReference type="GO" id="GO:0008270">
    <property type="term" value="F:zinc ion binding"/>
    <property type="evidence" value="ECO:0007669"/>
    <property type="project" value="UniProtKB-KW"/>
</dbReference>
<feature type="region of interest" description="Disordered" evidence="9">
    <location>
        <begin position="38"/>
        <end position="73"/>
    </location>
</feature>
<dbReference type="InterPro" id="IPR003656">
    <property type="entry name" value="Znf_BED"/>
</dbReference>
<dbReference type="PANTHER" id="PTHR46481">
    <property type="entry name" value="ZINC FINGER BED DOMAIN-CONTAINING PROTEIN 4"/>
    <property type="match status" value="1"/>
</dbReference>
<feature type="region of interest" description="Disordered" evidence="9">
    <location>
        <begin position="436"/>
        <end position="455"/>
    </location>
</feature>
<keyword evidence="4" id="KW-0862">Zinc</keyword>
<evidence type="ECO:0000256" key="1">
    <source>
        <dbReference type="ARBA" id="ARBA00004123"/>
    </source>
</evidence>
<dbReference type="GO" id="GO:0005634">
    <property type="term" value="C:nucleus"/>
    <property type="evidence" value="ECO:0007669"/>
    <property type="project" value="UniProtKB-SubCell"/>
</dbReference>
<dbReference type="SUPFAM" id="SSF53098">
    <property type="entry name" value="Ribonuclease H-like"/>
    <property type="match status" value="1"/>
</dbReference>
<proteinExistence type="predicted"/>